<gene>
    <name evidence="2" type="ORF">GCM10023185_08780</name>
</gene>
<feature type="region of interest" description="Disordered" evidence="1">
    <location>
        <begin position="1"/>
        <end position="175"/>
    </location>
</feature>
<name>A0ABP8I3Q9_9BACT</name>
<sequence length="175" mass="18990">MAIDPNKRPIRVINEDTTAQEMEDGHRIPNADPPKNEAARGGFGNRDGKEGYGTDSEDGITAVSVNANADQIGHPKDNMRTSEEGRPNRPNQDSPSLDLDDMDDLNDTGSIRAVRPVDEIDALDRRPGLDEMSNPNSRVGMGQMEPRPIKPITGTDTNAELNDPNAQESGLDIGF</sequence>
<protein>
    <submittedName>
        <fullName evidence="2">Uncharacterized protein</fullName>
    </submittedName>
</protein>
<reference evidence="3" key="1">
    <citation type="journal article" date="2019" name="Int. J. Syst. Evol. Microbiol.">
        <title>The Global Catalogue of Microorganisms (GCM) 10K type strain sequencing project: providing services to taxonomists for standard genome sequencing and annotation.</title>
        <authorList>
            <consortium name="The Broad Institute Genomics Platform"/>
            <consortium name="The Broad Institute Genome Sequencing Center for Infectious Disease"/>
            <person name="Wu L."/>
            <person name="Ma J."/>
        </authorList>
    </citation>
    <scope>NUCLEOTIDE SEQUENCE [LARGE SCALE GENOMIC DNA]</scope>
    <source>
        <strain evidence="3">JCM 17923</strain>
    </source>
</reference>
<evidence type="ECO:0000256" key="1">
    <source>
        <dbReference type="SAM" id="MobiDB-lite"/>
    </source>
</evidence>
<feature type="compositionally biased region" description="Basic and acidic residues" evidence="1">
    <location>
        <begin position="115"/>
        <end position="129"/>
    </location>
</feature>
<feature type="compositionally biased region" description="Polar residues" evidence="1">
    <location>
        <begin position="154"/>
        <end position="168"/>
    </location>
</feature>
<comment type="caution">
    <text evidence="2">The sequence shown here is derived from an EMBL/GenBank/DDBJ whole genome shotgun (WGS) entry which is preliminary data.</text>
</comment>
<feature type="compositionally biased region" description="Basic and acidic residues" evidence="1">
    <location>
        <begin position="73"/>
        <end position="87"/>
    </location>
</feature>
<accession>A0ABP8I3Q9</accession>
<dbReference type="EMBL" id="BAABGZ010000013">
    <property type="protein sequence ID" value="GAA4350752.1"/>
    <property type="molecule type" value="Genomic_DNA"/>
</dbReference>
<evidence type="ECO:0000313" key="3">
    <source>
        <dbReference type="Proteomes" id="UP001501153"/>
    </source>
</evidence>
<feature type="compositionally biased region" description="Basic and acidic residues" evidence="1">
    <location>
        <begin position="23"/>
        <end position="38"/>
    </location>
</feature>
<organism evidence="2 3">
    <name type="scientific">Hymenobacter saemangeumensis</name>
    <dbReference type="NCBI Taxonomy" id="1084522"/>
    <lineage>
        <taxon>Bacteria</taxon>
        <taxon>Pseudomonadati</taxon>
        <taxon>Bacteroidota</taxon>
        <taxon>Cytophagia</taxon>
        <taxon>Cytophagales</taxon>
        <taxon>Hymenobacteraceae</taxon>
        <taxon>Hymenobacter</taxon>
    </lineage>
</organism>
<dbReference type="RefSeq" id="WP_345234201.1">
    <property type="nucleotide sequence ID" value="NZ_BAABGZ010000013.1"/>
</dbReference>
<evidence type="ECO:0000313" key="2">
    <source>
        <dbReference type="EMBL" id="GAA4350752.1"/>
    </source>
</evidence>
<dbReference type="Proteomes" id="UP001501153">
    <property type="component" value="Unassembled WGS sequence"/>
</dbReference>
<proteinExistence type="predicted"/>
<keyword evidence="3" id="KW-1185">Reference proteome</keyword>